<gene>
    <name evidence="2" type="ORF">NEOLEDRAFT_1135398</name>
</gene>
<organism evidence="2 3">
    <name type="scientific">Neolentinus lepideus HHB14362 ss-1</name>
    <dbReference type="NCBI Taxonomy" id="1314782"/>
    <lineage>
        <taxon>Eukaryota</taxon>
        <taxon>Fungi</taxon>
        <taxon>Dikarya</taxon>
        <taxon>Basidiomycota</taxon>
        <taxon>Agaricomycotina</taxon>
        <taxon>Agaricomycetes</taxon>
        <taxon>Gloeophyllales</taxon>
        <taxon>Gloeophyllaceae</taxon>
        <taxon>Neolentinus</taxon>
    </lineage>
</organism>
<feature type="compositionally biased region" description="Polar residues" evidence="1">
    <location>
        <begin position="31"/>
        <end position="40"/>
    </location>
</feature>
<evidence type="ECO:0000256" key="1">
    <source>
        <dbReference type="SAM" id="MobiDB-lite"/>
    </source>
</evidence>
<sequence length="915" mass="101913">MEDSDDLFDDALILDEATLAILDKAELKHSLAQSSGTSTRPAKRQKTGHRELGGLRRVATEDDFEDMPEISLRNDGSYGIRGSQELDVLVETNSTVNRPVTSFAVAQNPPPRVPSQTENVLRPPPSRRASTPSSIFQRSHSGREAVEALSQTTSVNSANRFAATFRTSQSQRQNSPAPRASQALSAPSEQRLQRDIEILRAQVEELQRKAEQAEKAAKEAENARLAKEGEVSILRKGIERTAHEHAANILRLRSAKEAAEAAQTQLQKEMKDEMERLRTDFMFKQHEVETSFRKVPGTVRSSRINRDIPATPMRAVTPRVPQSSIRKQHVPDFSPLLQRKAIPRPQFGESEAGPSRFHPARQPTPQKAAPLPGFYNSFLSGPVANERRSSKKNVSVSGSQNGKGKGRHVPSPSLLSYQSQVMNNDELIPSPPTSPIARAYNPPSDDVVMDDVEIDEGHVPAPETGVHQDNEDATMDDVEGPELPDLPDEFRRIMFSHTLASKPLTLQILLSAPLPLTLPQPEKDSYMWTCSSLMRLLGTATTSWEALVQSVSDNLVGLIRPLEMSGLTAHLTALLDLLVLLCFAFPSFCKTLLSAPDLIDDAHQPPAVATALCDIIRNQLAPAKLTAEDASRELAEETMSLLEALYFGVDKASERYLADMLLTPAILTTLLDARHPPWLLNRTTRLLALAASRAGVTTYLLSYASSKDGREHLKPYIEHICTFLVDQSRTNPEMEGTRVNILTFFSMLCVMDSDAATMLLESPDLLPSLVVFITGLTIPLWEEERDPSESSIDLRTNIRTIYQTLFLMHYLVCSEREYPYDLKQKLNHAPYRQFNGLIHMFIVAFGRLSYADAPEWLSLELRSEVEDMTEMARDLLDLVVEGPELDSIYAAYQEEDSETDDDEIEARNLETNLLE</sequence>
<reference evidence="2 3" key="1">
    <citation type="journal article" date="2016" name="Mol. Biol. Evol.">
        <title>Comparative Genomics of Early-Diverging Mushroom-Forming Fungi Provides Insights into the Origins of Lignocellulose Decay Capabilities.</title>
        <authorList>
            <person name="Nagy L.G."/>
            <person name="Riley R."/>
            <person name="Tritt A."/>
            <person name="Adam C."/>
            <person name="Daum C."/>
            <person name="Floudas D."/>
            <person name="Sun H."/>
            <person name="Yadav J.S."/>
            <person name="Pangilinan J."/>
            <person name="Larsson K.H."/>
            <person name="Matsuura K."/>
            <person name="Barry K."/>
            <person name="Labutti K."/>
            <person name="Kuo R."/>
            <person name="Ohm R.A."/>
            <person name="Bhattacharya S.S."/>
            <person name="Shirouzu T."/>
            <person name="Yoshinaga Y."/>
            <person name="Martin F.M."/>
            <person name="Grigoriev I.V."/>
            <person name="Hibbett D.S."/>
        </authorList>
    </citation>
    <scope>NUCLEOTIDE SEQUENCE [LARGE SCALE GENOMIC DNA]</scope>
    <source>
        <strain evidence="2 3">HHB14362 ss-1</strain>
    </source>
</reference>
<evidence type="ECO:0000313" key="2">
    <source>
        <dbReference type="EMBL" id="KZT24239.1"/>
    </source>
</evidence>
<feature type="region of interest" description="Disordered" evidence="1">
    <location>
        <begin position="165"/>
        <end position="191"/>
    </location>
</feature>
<accession>A0A165RT76</accession>
<dbReference type="PANTHER" id="PTHR28594:SF1">
    <property type="entry name" value="ATR-INTERACTING PROTEIN"/>
    <property type="match status" value="1"/>
</dbReference>
<dbReference type="InParanoid" id="A0A165RT76"/>
<feature type="compositionally biased region" description="Basic and acidic residues" evidence="1">
    <location>
        <begin position="48"/>
        <end position="60"/>
    </location>
</feature>
<dbReference type="STRING" id="1314782.A0A165RT76"/>
<keyword evidence="3" id="KW-1185">Reference proteome</keyword>
<protein>
    <recommendedName>
        <fullName evidence="4">DNA repair protein Rad26</fullName>
    </recommendedName>
</protein>
<dbReference type="Proteomes" id="UP000076761">
    <property type="component" value="Unassembled WGS sequence"/>
</dbReference>
<feature type="region of interest" description="Disordered" evidence="1">
    <location>
        <begin position="346"/>
        <end position="413"/>
    </location>
</feature>
<dbReference type="OrthoDB" id="3366922at2759"/>
<feature type="region of interest" description="Disordered" evidence="1">
    <location>
        <begin position="29"/>
        <end position="78"/>
    </location>
</feature>
<proteinExistence type="predicted"/>
<evidence type="ECO:0008006" key="4">
    <source>
        <dbReference type="Google" id="ProtNLM"/>
    </source>
</evidence>
<feature type="region of interest" description="Disordered" evidence="1">
    <location>
        <begin position="102"/>
        <end position="143"/>
    </location>
</feature>
<dbReference type="InterPro" id="IPR033349">
    <property type="entry name" value="ATRIP"/>
</dbReference>
<feature type="compositionally biased region" description="Polar residues" evidence="1">
    <location>
        <begin position="165"/>
        <end position="190"/>
    </location>
</feature>
<name>A0A165RT76_9AGAM</name>
<dbReference type="AlphaFoldDB" id="A0A165RT76"/>
<feature type="compositionally biased region" description="Polar residues" evidence="1">
    <location>
        <begin position="392"/>
        <end position="402"/>
    </location>
</feature>
<evidence type="ECO:0000313" key="3">
    <source>
        <dbReference type="Proteomes" id="UP000076761"/>
    </source>
</evidence>
<dbReference type="PANTHER" id="PTHR28594">
    <property type="entry name" value="ATR-INTERACTING PROTEIN"/>
    <property type="match status" value="1"/>
</dbReference>
<dbReference type="EMBL" id="KV425579">
    <property type="protein sequence ID" value="KZT24239.1"/>
    <property type="molecule type" value="Genomic_DNA"/>
</dbReference>
<dbReference type="GO" id="GO:0000077">
    <property type="term" value="P:DNA damage checkpoint signaling"/>
    <property type="evidence" value="ECO:0007669"/>
    <property type="project" value="InterPro"/>
</dbReference>